<protein>
    <submittedName>
        <fullName evidence="3">Lipase</fullName>
    </submittedName>
</protein>
<accession>A0A109W394</accession>
<organism evidence="3 4">
    <name type="scientific">Actinomyces radicidentis</name>
    <dbReference type="NCBI Taxonomy" id="111015"/>
    <lineage>
        <taxon>Bacteria</taxon>
        <taxon>Bacillati</taxon>
        <taxon>Actinomycetota</taxon>
        <taxon>Actinomycetes</taxon>
        <taxon>Actinomycetales</taxon>
        <taxon>Actinomycetaceae</taxon>
        <taxon>Actinomyces</taxon>
    </lineage>
</organism>
<feature type="region of interest" description="Disordered" evidence="1">
    <location>
        <begin position="26"/>
        <end position="47"/>
    </location>
</feature>
<dbReference type="EMBL" id="CP014228">
    <property type="protein sequence ID" value="AMD88323.1"/>
    <property type="molecule type" value="Genomic_DNA"/>
</dbReference>
<sequence length="262" mass="27866">MRHLRTPVAAAEAAIAQRCVRLAPEPPGERTGLITPDGRRLPTDAARPERAEPPLRLVAVGDSLVAGSGVADQADSFIPRIAEKVAAASGRDVTWATHARLGSTMRRVRYTFMPEVDSADVLFVCAGSNDLLARRSTEEWTEDFTAVLDAAAARARHVVACSAGQLYRSPSLMPVLRSVLLERTAAQTEVSARLCAERGVPYIDFSEMVPNEGFWAEDGFHPSGVGYELASGTVADAVTTSLALDDADPAAAEDPAPTRKAS</sequence>
<dbReference type="Proteomes" id="UP000065220">
    <property type="component" value="Chromosome"/>
</dbReference>
<name>A0A109W394_ACTRD</name>
<evidence type="ECO:0000313" key="3">
    <source>
        <dbReference type="EMBL" id="AMD88323.1"/>
    </source>
</evidence>
<keyword evidence="4" id="KW-1185">Reference proteome</keyword>
<dbReference type="InterPro" id="IPR013830">
    <property type="entry name" value="SGNH_hydro"/>
</dbReference>
<dbReference type="STRING" id="111015.AXF14_00530"/>
<evidence type="ECO:0000259" key="2">
    <source>
        <dbReference type="Pfam" id="PF13472"/>
    </source>
</evidence>
<feature type="compositionally biased region" description="Basic and acidic residues" evidence="1">
    <location>
        <begin position="37"/>
        <end position="47"/>
    </location>
</feature>
<evidence type="ECO:0000313" key="4">
    <source>
        <dbReference type="Proteomes" id="UP000065220"/>
    </source>
</evidence>
<dbReference type="AlphaFoldDB" id="A0A109W394"/>
<reference evidence="4" key="1">
    <citation type="submission" date="2016-02" db="EMBL/GenBank/DDBJ databases">
        <authorList>
            <person name="Holder M.E."/>
            <person name="Ajami N.J."/>
            <person name="Petrosino J.F."/>
        </authorList>
    </citation>
    <scope>NUCLEOTIDE SEQUENCE [LARGE SCALE GENOMIC DNA]</scope>
    <source>
        <strain evidence="4">CCUG 36733</strain>
    </source>
</reference>
<dbReference type="KEGG" id="ard:AXF14_00530"/>
<dbReference type="Gene3D" id="3.40.50.1110">
    <property type="entry name" value="SGNH hydrolase"/>
    <property type="match status" value="1"/>
</dbReference>
<dbReference type="Pfam" id="PF13472">
    <property type="entry name" value="Lipase_GDSL_2"/>
    <property type="match status" value="1"/>
</dbReference>
<feature type="domain" description="SGNH hydrolase-type esterase" evidence="2">
    <location>
        <begin position="59"/>
        <end position="229"/>
    </location>
</feature>
<dbReference type="SUPFAM" id="SSF52266">
    <property type="entry name" value="SGNH hydrolase"/>
    <property type="match status" value="1"/>
</dbReference>
<dbReference type="InterPro" id="IPR036514">
    <property type="entry name" value="SGNH_hydro_sf"/>
</dbReference>
<gene>
    <name evidence="3" type="ORF">AXF14_00530</name>
</gene>
<proteinExistence type="predicted"/>
<evidence type="ECO:0000256" key="1">
    <source>
        <dbReference type="SAM" id="MobiDB-lite"/>
    </source>
</evidence>